<reference evidence="1 2" key="1">
    <citation type="submission" date="2020-04" db="EMBL/GenBank/DDBJ databases">
        <title>Plant Genome Project.</title>
        <authorList>
            <person name="Zhang R.-G."/>
        </authorList>
    </citation>
    <scope>NUCLEOTIDE SEQUENCE [LARGE SCALE GENOMIC DNA]</scope>
    <source>
        <strain evidence="1">YNK0</strain>
        <tissue evidence="1">Leaf</tissue>
    </source>
</reference>
<dbReference type="OMA" id="IRRNSMK"/>
<protein>
    <submittedName>
        <fullName evidence="1">Uncharacterized protein</fullName>
    </submittedName>
</protein>
<dbReference type="OrthoDB" id="1905920at2759"/>
<dbReference type="Proteomes" id="UP000655225">
    <property type="component" value="Unassembled WGS sequence"/>
</dbReference>
<dbReference type="EMBL" id="JABCRI010001269">
    <property type="protein sequence ID" value="KAF8364784.1"/>
    <property type="molecule type" value="Genomic_DNA"/>
</dbReference>
<sequence length="189" mass="21091">MSSLEEPLGLDNLPNISVDRLQRFSSSACRPRVDEIGMGNCWIEGRNCSSSNSCNDEYTSEAFPWRRQTRDVSHGDSLNRRTSSMGRNHRIFGSTCDSWYFPDRQYSSHCNDSDIRDITNKGCLNSNLMVYMVVQFLRATDAEGCMEAIRNVEGARLPVVTHNLTCGSGKLKIGGHLAAASESFQSSKH</sequence>
<organism evidence="1 2">
    <name type="scientific">Tetracentron sinense</name>
    <name type="common">Spur-leaf</name>
    <dbReference type="NCBI Taxonomy" id="13715"/>
    <lineage>
        <taxon>Eukaryota</taxon>
        <taxon>Viridiplantae</taxon>
        <taxon>Streptophyta</taxon>
        <taxon>Embryophyta</taxon>
        <taxon>Tracheophyta</taxon>
        <taxon>Spermatophyta</taxon>
        <taxon>Magnoliopsida</taxon>
        <taxon>Trochodendrales</taxon>
        <taxon>Trochodendraceae</taxon>
        <taxon>Tetracentron</taxon>
    </lineage>
</organism>
<proteinExistence type="predicted"/>
<name>A0A834Y3Q7_TETSI</name>
<keyword evidence="2" id="KW-1185">Reference proteome</keyword>
<evidence type="ECO:0000313" key="2">
    <source>
        <dbReference type="Proteomes" id="UP000655225"/>
    </source>
</evidence>
<evidence type="ECO:0000313" key="1">
    <source>
        <dbReference type="EMBL" id="KAF8364784.1"/>
    </source>
</evidence>
<accession>A0A834Y3Q7</accession>
<gene>
    <name evidence="1" type="ORF">HHK36_033240</name>
</gene>
<comment type="caution">
    <text evidence="1">The sequence shown here is derived from an EMBL/GenBank/DDBJ whole genome shotgun (WGS) entry which is preliminary data.</text>
</comment>
<dbReference type="AlphaFoldDB" id="A0A834Y3Q7"/>